<dbReference type="PANTHER" id="PTHR22998:SF1">
    <property type="entry name" value="NAD(+) HYDROLASE SARM1"/>
    <property type="match status" value="1"/>
</dbReference>
<feature type="compositionally biased region" description="Basic and acidic residues" evidence="7">
    <location>
        <begin position="1287"/>
        <end position="1308"/>
    </location>
</feature>
<feature type="region of interest" description="Disordered" evidence="7">
    <location>
        <begin position="1182"/>
        <end position="1233"/>
    </location>
</feature>
<feature type="region of interest" description="Disordered" evidence="7">
    <location>
        <begin position="1287"/>
        <end position="1338"/>
    </location>
</feature>
<dbReference type="GO" id="GO:0035591">
    <property type="term" value="F:signaling adaptor activity"/>
    <property type="evidence" value="ECO:0007669"/>
    <property type="project" value="InterPro"/>
</dbReference>
<proteinExistence type="predicted"/>
<dbReference type="Gene3D" id="1.20.920.20">
    <property type="match status" value="1"/>
</dbReference>
<feature type="compositionally biased region" description="Basic and acidic residues" evidence="7">
    <location>
        <begin position="587"/>
        <end position="602"/>
    </location>
</feature>
<dbReference type="Gene3D" id="3.40.50.1820">
    <property type="entry name" value="alpha/beta hydrolase"/>
    <property type="match status" value="1"/>
</dbReference>
<dbReference type="VEuPathDB" id="FungiDB:PYU1_G007084"/>
<dbReference type="Gene3D" id="1.20.5.190">
    <property type="match status" value="2"/>
</dbReference>
<feature type="repeat" description="ANK" evidence="5">
    <location>
        <begin position="2258"/>
        <end position="2290"/>
    </location>
</feature>
<dbReference type="SMART" id="SM00454">
    <property type="entry name" value="SAM"/>
    <property type="match status" value="1"/>
</dbReference>
<evidence type="ECO:0000313" key="9">
    <source>
        <dbReference type="EnsemblProtists" id="PYU1_T007099"/>
    </source>
</evidence>
<keyword evidence="2" id="KW-0963">Cytoplasm</keyword>
<feature type="compositionally biased region" description="Low complexity" evidence="7">
    <location>
        <begin position="455"/>
        <end position="467"/>
    </location>
</feature>
<dbReference type="Gene3D" id="1.10.150.50">
    <property type="entry name" value="Transcription Factor, Ets-1"/>
    <property type="match status" value="1"/>
</dbReference>
<dbReference type="PROSITE" id="PS50297">
    <property type="entry name" value="ANK_REP_REGION"/>
    <property type="match status" value="2"/>
</dbReference>
<dbReference type="GO" id="GO:0005737">
    <property type="term" value="C:cytoplasm"/>
    <property type="evidence" value="ECO:0007669"/>
    <property type="project" value="UniProtKB-SubCell"/>
</dbReference>
<dbReference type="InParanoid" id="K3WQ57"/>
<dbReference type="InterPro" id="IPR029058">
    <property type="entry name" value="AB_hydrolase_fold"/>
</dbReference>
<accession>K3WQ57</accession>
<dbReference type="SUPFAM" id="SSF47769">
    <property type="entry name" value="SAM/Pointed domain"/>
    <property type="match status" value="1"/>
</dbReference>
<dbReference type="InterPro" id="IPR000048">
    <property type="entry name" value="IQ_motif_EF-hand-BS"/>
</dbReference>
<reference evidence="10" key="1">
    <citation type="journal article" date="2010" name="Genome Biol.">
        <title>Genome sequence of the necrotrophic plant pathogen Pythium ultimum reveals original pathogenicity mechanisms and effector repertoire.</title>
        <authorList>
            <person name="Levesque C.A."/>
            <person name="Brouwer H."/>
            <person name="Cano L."/>
            <person name="Hamilton J.P."/>
            <person name="Holt C."/>
            <person name="Huitema E."/>
            <person name="Raffaele S."/>
            <person name="Robideau G.P."/>
            <person name="Thines M."/>
            <person name="Win J."/>
            <person name="Zerillo M.M."/>
            <person name="Beakes G.W."/>
            <person name="Boore J.L."/>
            <person name="Busam D."/>
            <person name="Dumas B."/>
            <person name="Ferriera S."/>
            <person name="Fuerstenberg S.I."/>
            <person name="Gachon C.M."/>
            <person name="Gaulin E."/>
            <person name="Govers F."/>
            <person name="Grenville-Briggs L."/>
            <person name="Horner N."/>
            <person name="Hostetler J."/>
            <person name="Jiang R.H."/>
            <person name="Johnson J."/>
            <person name="Krajaejun T."/>
            <person name="Lin H."/>
            <person name="Meijer H.J."/>
            <person name="Moore B."/>
            <person name="Morris P."/>
            <person name="Phuntmart V."/>
            <person name="Puiu D."/>
            <person name="Shetty J."/>
            <person name="Stajich J.E."/>
            <person name="Tripathy S."/>
            <person name="Wawra S."/>
            <person name="van West P."/>
            <person name="Whitty B.R."/>
            <person name="Coutinho P.M."/>
            <person name="Henrissat B."/>
            <person name="Martin F."/>
            <person name="Thomas P.D."/>
            <person name="Tyler B.M."/>
            <person name="De Vries R.P."/>
            <person name="Kamoun S."/>
            <person name="Yandell M."/>
            <person name="Tisserat N."/>
            <person name="Buell C.R."/>
        </authorList>
    </citation>
    <scope>NUCLEOTIDE SEQUENCE</scope>
    <source>
        <strain evidence="10">DAOM:BR144</strain>
    </source>
</reference>
<feature type="coiled-coil region" evidence="6">
    <location>
        <begin position="1910"/>
        <end position="1999"/>
    </location>
</feature>
<dbReference type="SUPFAM" id="SSF53474">
    <property type="entry name" value="alpha/beta-Hydrolases"/>
    <property type="match status" value="1"/>
</dbReference>
<feature type="region of interest" description="Disordered" evidence="7">
    <location>
        <begin position="443"/>
        <end position="474"/>
    </location>
</feature>
<evidence type="ECO:0000256" key="1">
    <source>
        <dbReference type="ARBA" id="ARBA00004496"/>
    </source>
</evidence>
<evidence type="ECO:0000259" key="8">
    <source>
        <dbReference type="PROSITE" id="PS50105"/>
    </source>
</evidence>
<dbReference type="InterPro" id="IPR013761">
    <property type="entry name" value="SAM/pointed_sf"/>
</dbReference>
<keyword evidence="10" id="KW-1185">Reference proteome</keyword>
<evidence type="ECO:0000256" key="4">
    <source>
        <dbReference type="ARBA" id="ARBA00022801"/>
    </source>
</evidence>
<feature type="region of interest" description="Disordered" evidence="7">
    <location>
        <begin position="1358"/>
        <end position="1381"/>
    </location>
</feature>
<feature type="domain" description="SAM" evidence="8">
    <location>
        <begin position="2134"/>
        <end position="2198"/>
    </location>
</feature>
<reference evidence="9" key="3">
    <citation type="submission" date="2015-02" db="UniProtKB">
        <authorList>
            <consortium name="EnsemblProtists"/>
        </authorList>
    </citation>
    <scope>IDENTIFICATION</scope>
    <source>
        <strain evidence="9">DAOM BR144</strain>
    </source>
</reference>
<name>K3WQ57_GLOUD</name>
<feature type="region of interest" description="Disordered" evidence="7">
    <location>
        <begin position="1855"/>
        <end position="1883"/>
    </location>
</feature>
<protein>
    <recommendedName>
        <fullName evidence="8">SAM domain-containing protein</fullName>
    </recommendedName>
</protein>
<dbReference type="PROSITE" id="PS50105">
    <property type="entry name" value="SAM_DOMAIN"/>
    <property type="match status" value="1"/>
</dbReference>
<evidence type="ECO:0000313" key="10">
    <source>
        <dbReference type="Proteomes" id="UP000019132"/>
    </source>
</evidence>
<dbReference type="GO" id="GO:0034128">
    <property type="term" value="P:negative regulation of MyD88-independent toll-like receptor signaling pathway"/>
    <property type="evidence" value="ECO:0007669"/>
    <property type="project" value="InterPro"/>
</dbReference>
<dbReference type="EnsemblProtists" id="PYU1_T007099">
    <property type="protein sequence ID" value="PYU1_T007099"/>
    <property type="gene ID" value="PYU1_G007084"/>
</dbReference>
<keyword evidence="5" id="KW-0040">ANK repeat</keyword>
<keyword evidence="4" id="KW-0378">Hydrolase</keyword>
<feature type="compositionally biased region" description="Polar residues" evidence="7">
    <location>
        <begin position="1212"/>
        <end position="1230"/>
    </location>
</feature>
<dbReference type="SUPFAM" id="SSF48403">
    <property type="entry name" value="Ankyrin repeat"/>
    <property type="match status" value="1"/>
</dbReference>
<evidence type="ECO:0000256" key="3">
    <source>
        <dbReference type="ARBA" id="ARBA00022737"/>
    </source>
</evidence>
<dbReference type="PROSITE" id="PS50096">
    <property type="entry name" value="IQ"/>
    <property type="match status" value="5"/>
</dbReference>
<comment type="subcellular location">
    <subcellularLocation>
        <location evidence="1">Cytoplasm</location>
    </subcellularLocation>
</comment>
<sequence>MPQQQLFRESVPVVGLAETRTARAWDWVCGALVHNDKGECAVSILDTVFIEKQQIWSWFSSASGGVVRKKPHTTLHIESVQDAFVKIAHAYAHNSARYVAVCLFGDQVRTMQVFGAHELLKYLNSPASSDGSACVSAFVTPRGDLDPIKYANLEHVFTLSKSGRPQFKLFRLALGSQKILSMDAKMNTQVNEVVQRYISFVERNKKVRVVHCVSLFVLDDYGRLFLWRTESCETIPGTSALLHAPSNSGVHTSSPSSTAFMQSDAHRSYEGPHAVNERILARAKAEAMRKPDEKLIGAILSSPTPQQRRPQLLSTSSSVPNLGDASSAFHSFASFRDDKPQDRLRNAKDWDDALQFLPSTSSLSRGRRRTISAAHLISSQKKGCCGDYCHFEMNTLAAKRLEGKKSVADQPFLKGDDPMRHRSSVFTATAAAIAFMESRGDEDPLKFQPRVGNQSSSYSKSRKPSSPQKLQHDETVQSQFTIPFKLIAQTRAEKQLVDLFIRRYRNGEDGDYLAEEYYGDGEPLGQTFPGYYYQGVQVCEDCFTFYTLVEKVRMQALDQIAEKRSAKSKILGTRQSTGRGKSRVGSRCRDESIKEQDERDEIVDPERHDRAVEQQKRRIWAQVWAHADSISSGITKSDAAELYSFVNPHPAIEMVLSSLGIMILGKEGAWTELKRAISQEKLLGLLQKFELNHLSLDVVMKAASHARNHLFSPIHIAPISSCAARFCDWVLSVLQAYAWKNQAMFKDRHTNRVLRFLKPELLPESISRDELTDDVDDDSQRLSVDLEAGPMPKKTNAALSTAGRHRHQKDAARRAIQVQQMARLAAPLGLADAVAQGSSEAVFTCQDGVTKIPYAIVGQAVGETTKCNLVVFHDLFDTLDSTKVFFRSVLARNVGARALFFNFPGQAGTSYSDDTSTKGVLNNTWQARRVHELLNYLQHTKAFITSGMPFHIVGFGNGANIAACYTILHGKAYEGYLQSLMLCNGFAKVDAQMAAILHSAVNVFSCFPPSRPDLPVTFFCKFLFSDGYLAKIDPNLALSIYTAVTNSITLDGRIRMCQGALHHMDLVNQLQEIEVPLVLVQSVENAFVAPASVDPFLQGRTNIFHAWSHQQPQNGDVRGKTSKQLRHVLATPKSAFVSWLRAGHELRQECKAYITDLLELLVNATEVGQVDPSDATPSQIAASIPKARQSDPVDDAAFGRAPRQAPDDTLVSLASSTAKAQSGSQPSSVSRPLRESLDAPLVAVPTHAPITTHVKREPRPAVTKSVYELQLERSEQEFQEAIKTHEAHKAELKRKQAQEKQAVKEGHLRGTTPQQSSPRSPFAARGISQAVSPEPPAEVVIQKKPPVATAASFVFDLPPPSLPERTSHALSTNKQQHEDCSDRAVSHLDADMDAVRAKMLENEQRIAREAEQLRAKQRAAAEERMEALRQEQERRRREWEEEDAARLAALEKKLQEEQTERLAATKKREMDLLKLDMESSMAAIIDIPTRAPSSILRPTQQTTYASPASIILSPTRDELNDQIRLKPDLPSVFDQLEAEEKAKKRIGKLRVDDFNEIKQSMARTFNEGVRERENSLKAELMRQKHVHATCIQKYVRRYLAVRRVGKLRNELQQQRITRFAGDEIVRIVRGFLGRRRFKRYRVQRKEEALQSFAAVCIQRMFRGHTCRVAFVHKLRAKKAMLLQRVYRGHMGRMQCLELREAQVQRRYMDRNAAKIQATWKMYIARDRFLTSRFSVLAAIEIQRMYRGHIGRLEASRKKQWRDAEPGPARLALGLKMIEGSKQAFERQQNEIDALHRAQEAVERQVSTIHSELQESEQELAVLERELQEIDQLEMDLRELTHEAEMLHNGGIEGLLRAASSDPSSGSSKQPMPLGNGIPPTSNSAVPYENGVESLFETKDVMKKRQADAYAVEMAIQIKRAEREKKKKDLEAEFTSVFSEVQLKRQALADMEDKLADMEATRMRKDREFARLQRNLMELLEEQKLELENLREKGIELETATATSAAAAAATAMKAKEHEKRSQAMFESTEELMKFQFMSMSLSYFSSLNMLKNLRDINADTTSAAITSTAETAAAAAAAAAAANIPSMARLKVGGADLMLAASQRKQQELADKLADEDEAKKAKLQPLPPEVRDWNVDDVGRWLDSLSLSQYKQAFREGAVDGDFLLELRAEDMSDVLGVTHKLHVRKLLVARNKLLPLTVQEKLQLDAVQHEESSSLAREQIGKPDLDTVFSQARNGRLKRLMESVDAGFDINEEDDKGNTLLLIACQNVNMKMVEYLLAKRANVNHRNTQGNTPLHFAMAYDADGALGEYLIARGADDTIENVFGLTPYDGLTAE</sequence>
<dbReference type="eggNOG" id="KOG0817">
    <property type="taxonomic scope" value="Eukaryota"/>
</dbReference>
<feature type="region of interest" description="Disordered" evidence="7">
    <location>
        <begin position="299"/>
        <end position="320"/>
    </location>
</feature>
<feature type="coiled-coil region" evidence="6">
    <location>
        <begin position="1777"/>
        <end position="1849"/>
    </location>
</feature>
<dbReference type="PROSITE" id="PS50088">
    <property type="entry name" value="ANK_REPEAT"/>
    <property type="match status" value="2"/>
</dbReference>
<reference evidence="10" key="2">
    <citation type="submission" date="2010-04" db="EMBL/GenBank/DDBJ databases">
        <authorList>
            <person name="Buell R."/>
            <person name="Hamilton J."/>
            <person name="Hostetler J."/>
        </authorList>
    </citation>
    <scope>NUCLEOTIDE SEQUENCE [LARGE SCALE GENOMIC DNA]</scope>
    <source>
        <strain evidence="10">DAOM:BR144</strain>
    </source>
</reference>
<organism evidence="9 10">
    <name type="scientific">Globisporangium ultimum (strain ATCC 200006 / CBS 805.95 / DAOM BR144)</name>
    <name type="common">Pythium ultimum</name>
    <dbReference type="NCBI Taxonomy" id="431595"/>
    <lineage>
        <taxon>Eukaryota</taxon>
        <taxon>Sar</taxon>
        <taxon>Stramenopiles</taxon>
        <taxon>Oomycota</taxon>
        <taxon>Peronosporomycetes</taxon>
        <taxon>Pythiales</taxon>
        <taxon>Pythiaceae</taxon>
        <taxon>Globisporangium</taxon>
    </lineage>
</organism>
<dbReference type="SMART" id="SM00248">
    <property type="entry name" value="ANK"/>
    <property type="match status" value="2"/>
</dbReference>
<dbReference type="STRING" id="431595.K3WQ57"/>
<evidence type="ECO:0000256" key="6">
    <source>
        <dbReference type="SAM" id="Coils"/>
    </source>
</evidence>
<dbReference type="HOGENOM" id="CLU_232855_0_0_1"/>
<dbReference type="Pfam" id="PF00612">
    <property type="entry name" value="IQ"/>
    <property type="match status" value="3"/>
</dbReference>
<dbReference type="Proteomes" id="UP000019132">
    <property type="component" value="Unassembled WGS sequence"/>
</dbReference>
<evidence type="ECO:0000256" key="7">
    <source>
        <dbReference type="SAM" id="MobiDB-lite"/>
    </source>
</evidence>
<dbReference type="InterPro" id="IPR039184">
    <property type="entry name" value="SARM1"/>
</dbReference>
<keyword evidence="3" id="KW-0677">Repeat</keyword>
<evidence type="ECO:0000256" key="2">
    <source>
        <dbReference type="ARBA" id="ARBA00022490"/>
    </source>
</evidence>
<feature type="region of interest" description="Disordered" evidence="7">
    <location>
        <begin position="571"/>
        <end position="602"/>
    </location>
</feature>
<dbReference type="OMA" id="HFAMAYD"/>
<dbReference type="Gene3D" id="1.25.40.20">
    <property type="entry name" value="Ankyrin repeat-containing domain"/>
    <property type="match status" value="1"/>
</dbReference>
<feature type="coiled-coil region" evidence="6">
    <location>
        <begin position="1396"/>
        <end position="1467"/>
    </location>
</feature>
<dbReference type="InterPro" id="IPR036770">
    <property type="entry name" value="Ankyrin_rpt-contain_sf"/>
</dbReference>
<dbReference type="InterPro" id="IPR002110">
    <property type="entry name" value="Ankyrin_rpt"/>
</dbReference>
<dbReference type="Pfam" id="PF00536">
    <property type="entry name" value="SAM_1"/>
    <property type="match status" value="1"/>
</dbReference>
<feature type="compositionally biased region" description="Polar residues" evidence="7">
    <location>
        <begin position="301"/>
        <end position="320"/>
    </location>
</feature>
<dbReference type="InterPro" id="IPR001660">
    <property type="entry name" value="SAM"/>
</dbReference>
<dbReference type="GO" id="GO:0048678">
    <property type="term" value="P:response to axon injury"/>
    <property type="evidence" value="ECO:0007669"/>
    <property type="project" value="InterPro"/>
</dbReference>
<dbReference type="EMBL" id="GL376560">
    <property type="status" value="NOT_ANNOTATED_CDS"/>
    <property type="molecule type" value="Genomic_DNA"/>
</dbReference>
<feature type="repeat" description="ANK" evidence="5">
    <location>
        <begin position="2291"/>
        <end position="2324"/>
    </location>
</feature>
<keyword evidence="6" id="KW-0175">Coiled coil</keyword>
<dbReference type="PANTHER" id="PTHR22998">
    <property type="entry name" value="SARM1"/>
    <property type="match status" value="1"/>
</dbReference>
<dbReference type="Pfam" id="PF12796">
    <property type="entry name" value="Ank_2"/>
    <property type="match status" value="1"/>
</dbReference>
<evidence type="ECO:0000256" key="5">
    <source>
        <dbReference type="PROSITE-ProRule" id="PRU00023"/>
    </source>
</evidence>
<dbReference type="GO" id="GO:0003953">
    <property type="term" value="F:NAD+ nucleosidase activity"/>
    <property type="evidence" value="ECO:0007669"/>
    <property type="project" value="InterPro"/>
</dbReference>
<dbReference type="SMART" id="SM00015">
    <property type="entry name" value="IQ"/>
    <property type="match status" value="4"/>
</dbReference>